<dbReference type="GO" id="GO:2001294">
    <property type="term" value="P:malonyl-CoA catabolic process"/>
    <property type="evidence" value="ECO:0007669"/>
    <property type="project" value="TreeGrafter"/>
</dbReference>
<dbReference type="InterPro" id="IPR042303">
    <property type="entry name" value="Malonyl_CoA_deC_C_sf"/>
</dbReference>
<evidence type="ECO:0000313" key="2">
    <source>
        <dbReference type="EMBL" id="MBX19237.1"/>
    </source>
</evidence>
<dbReference type="PANTHER" id="PTHR28641:SF1">
    <property type="entry name" value="MALONYL-COA DECARBOXYLASE, MITOCHONDRIAL"/>
    <property type="match status" value="1"/>
</dbReference>
<dbReference type="InterPro" id="IPR038917">
    <property type="entry name" value="Malonyl_CoA_deC"/>
</dbReference>
<dbReference type="AlphaFoldDB" id="A0A2P2LMN5"/>
<name>A0A2P2LMN5_RHIMU</name>
<dbReference type="EMBL" id="GGEC01038753">
    <property type="protein sequence ID" value="MBX19237.1"/>
    <property type="molecule type" value="Transcribed_RNA"/>
</dbReference>
<evidence type="ECO:0000259" key="1">
    <source>
        <dbReference type="Pfam" id="PF05292"/>
    </source>
</evidence>
<dbReference type="InterPro" id="IPR007956">
    <property type="entry name" value="Malonyl_CoA_deC_C"/>
</dbReference>
<dbReference type="GO" id="GO:0006085">
    <property type="term" value="P:acetyl-CoA biosynthetic process"/>
    <property type="evidence" value="ECO:0007669"/>
    <property type="project" value="TreeGrafter"/>
</dbReference>
<accession>A0A2P2LMN5</accession>
<organism evidence="2">
    <name type="scientific">Rhizophora mucronata</name>
    <name type="common">Asiatic mangrove</name>
    <dbReference type="NCBI Taxonomy" id="61149"/>
    <lineage>
        <taxon>Eukaryota</taxon>
        <taxon>Viridiplantae</taxon>
        <taxon>Streptophyta</taxon>
        <taxon>Embryophyta</taxon>
        <taxon>Tracheophyta</taxon>
        <taxon>Spermatophyta</taxon>
        <taxon>Magnoliopsida</taxon>
        <taxon>eudicotyledons</taxon>
        <taxon>Gunneridae</taxon>
        <taxon>Pentapetalae</taxon>
        <taxon>rosids</taxon>
        <taxon>fabids</taxon>
        <taxon>Malpighiales</taxon>
        <taxon>Rhizophoraceae</taxon>
        <taxon>Rhizophora</taxon>
    </lineage>
</organism>
<dbReference type="GO" id="GO:0050080">
    <property type="term" value="F:malonyl-CoA decarboxylase activity"/>
    <property type="evidence" value="ECO:0007669"/>
    <property type="project" value="InterPro"/>
</dbReference>
<dbReference type="Pfam" id="PF05292">
    <property type="entry name" value="MCD"/>
    <property type="match status" value="1"/>
</dbReference>
<protein>
    <submittedName>
        <fullName evidence="2">Malonyl-CoA decarboxylase-like</fullName>
    </submittedName>
</protein>
<dbReference type="GO" id="GO:0005782">
    <property type="term" value="C:peroxisomal matrix"/>
    <property type="evidence" value="ECO:0007669"/>
    <property type="project" value="TreeGrafter"/>
</dbReference>
<dbReference type="PANTHER" id="PTHR28641">
    <property type="match status" value="1"/>
</dbReference>
<sequence>MIVVCGLWNWDSWKQHAPQLKICKIKFRHFNVKQMIERMNWMADRSEKGLHQSGGIMVNYVYRYFL</sequence>
<dbReference type="GO" id="GO:0006633">
    <property type="term" value="P:fatty acid biosynthetic process"/>
    <property type="evidence" value="ECO:0007669"/>
    <property type="project" value="InterPro"/>
</dbReference>
<feature type="domain" description="Malonyl-CoA decarboxylase C-terminal" evidence="1">
    <location>
        <begin position="29"/>
        <end position="62"/>
    </location>
</feature>
<proteinExistence type="predicted"/>
<dbReference type="Gene3D" id="3.40.630.150">
    <property type="entry name" value="Malonyl-CoA decarboxylase, catalytic domain"/>
    <property type="match status" value="1"/>
</dbReference>
<reference evidence="2" key="1">
    <citation type="submission" date="2018-02" db="EMBL/GenBank/DDBJ databases">
        <title>Rhizophora mucronata_Transcriptome.</title>
        <authorList>
            <person name="Meera S.P."/>
            <person name="Sreeshan A."/>
            <person name="Augustine A."/>
        </authorList>
    </citation>
    <scope>NUCLEOTIDE SEQUENCE</scope>
    <source>
        <tissue evidence="2">Leaf</tissue>
    </source>
</reference>
<dbReference type="GO" id="GO:0005759">
    <property type="term" value="C:mitochondrial matrix"/>
    <property type="evidence" value="ECO:0007669"/>
    <property type="project" value="TreeGrafter"/>
</dbReference>